<dbReference type="InterPro" id="IPR027304">
    <property type="entry name" value="Trigger_fact/SurA_dom_sf"/>
</dbReference>
<keyword evidence="3" id="KW-0997">Cell inner membrane</keyword>
<dbReference type="RefSeq" id="WP_072696562.1">
    <property type="nucleotide sequence ID" value="NZ_FRDI01000003.1"/>
</dbReference>
<reference evidence="14 15" key="1">
    <citation type="submission" date="2016-12" db="EMBL/GenBank/DDBJ databases">
        <authorList>
            <person name="Song W.-J."/>
            <person name="Kurnit D.M."/>
        </authorList>
    </citation>
    <scope>NUCLEOTIDE SEQUENCE [LARGE SCALE GENOMIC DNA]</scope>
    <source>
        <strain evidence="14 15">DSM 11393</strain>
    </source>
</reference>
<keyword evidence="11 14" id="KW-0413">Isomerase</keyword>
<gene>
    <name evidence="14" type="ORF">SAMN02745728_00884</name>
</gene>
<comment type="similarity">
    <text evidence="8">Belongs to the PpiD chaperone family.</text>
</comment>
<evidence type="ECO:0000256" key="2">
    <source>
        <dbReference type="ARBA" id="ARBA00022475"/>
    </source>
</evidence>
<dbReference type="PROSITE" id="PS50198">
    <property type="entry name" value="PPIC_PPIASE_2"/>
    <property type="match status" value="1"/>
</dbReference>
<evidence type="ECO:0000256" key="1">
    <source>
        <dbReference type="ARBA" id="ARBA00004382"/>
    </source>
</evidence>
<dbReference type="OrthoDB" id="9812372at2"/>
<dbReference type="PANTHER" id="PTHR47529:SF1">
    <property type="entry name" value="PERIPLASMIC CHAPERONE PPID"/>
    <property type="match status" value="1"/>
</dbReference>
<sequence length="636" mass="71356">MLDYIRNNSSSWIVKIIFALIIFVFVFWGVGNIGQSNLNVVATIGDENIMIQELQMLEFREVEAIKAQNPEISESDLINQGLKVQVFQKLVMQKLLENEAKKLGITVTPNELLELVKNNTVFLNDKGEFDPEVYKRVLAANNRTPASYEADISKGILIEKLQNYISETVKIDPIIARMEFELQSQKRAMRYLLFPIKDFVGEVKISDQEIKDYYDKNQSLFLVPAKKKIEYLSLTPETLKGVAVSDAEILEYYNANKDANYSVPEAFKTRHILLRLAKDATKEEEKAVNDKMETILSELKKGKSFEALAKEFSQDGSAEQGGELGWIAKGDTVKPFEAVLFQLKKGEISQPVRTDFGIHLIKAEDYRTAGVQPFEEVKDEIKQALNSKRNDKIVLDATLKTIELLKNSLTFEQIRDELKVPVATTELLSSAELASALGLSKEGIVLLEELNLDNPLSLQPLPVKNGSVIVKVVENKEAYTAALDEVKESIRETLVQNKAAELAFEAAKKARTAFVDNKIPSSLEAKAKETVAVNRGMSYFPELPGSQALIAKIFDLSTPNKWLEEPFKVQSGAVLASLGTVVDIDKAEWDNNAETVILLLEGKRRQEAAQTYLEELFRLNPVKIVNPAYLENKTTN</sequence>
<organism evidence="14 15">
    <name type="scientific">Desulfovibrio litoralis DSM 11393</name>
    <dbReference type="NCBI Taxonomy" id="1121455"/>
    <lineage>
        <taxon>Bacteria</taxon>
        <taxon>Pseudomonadati</taxon>
        <taxon>Thermodesulfobacteriota</taxon>
        <taxon>Desulfovibrionia</taxon>
        <taxon>Desulfovibrionales</taxon>
        <taxon>Desulfovibrionaceae</taxon>
        <taxon>Desulfovibrio</taxon>
    </lineage>
</organism>
<dbReference type="SUPFAM" id="SSF109998">
    <property type="entry name" value="Triger factor/SurA peptide-binding domain-like"/>
    <property type="match status" value="1"/>
</dbReference>
<keyword evidence="5 12" id="KW-1133">Transmembrane helix</keyword>
<evidence type="ECO:0000256" key="8">
    <source>
        <dbReference type="ARBA" id="ARBA00038408"/>
    </source>
</evidence>
<accession>A0A1M7SFN8</accession>
<protein>
    <recommendedName>
        <fullName evidence="9">Periplasmic chaperone PpiD</fullName>
    </recommendedName>
    <alternativeName>
        <fullName evidence="10">Periplasmic folding chaperone</fullName>
    </alternativeName>
</protein>
<evidence type="ECO:0000256" key="10">
    <source>
        <dbReference type="ARBA" id="ARBA00042775"/>
    </source>
</evidence>
<dbReference type="InterPro" id="IPR023058">
    <property type="entry name" value="PPIase_PpiC_CS"/>
</dbReference>
<dbReference type="AlphaFoldDB" id="A0A1M7SFN8"/>
<dbReference type="InterPro" id="IPR052029">
    <property type="entry name" value="PpiD_chaperone"/>
</dbReference>
<evidence type="ECO:0000256" key="5">
    <source>
        <dbReference type="ARBA" id="ARBA00022989"/>
    </source>
</evidence>
<evidence type="ECO:0000256" key="12">
    <source>
        <dbReference type="SAM" id="Phobius"/>
    </source>
</evidence>
<dbReference type="GO" id="GO:0003755">
    <property type="term" value="F:peptidyl-prolyl cis-trans isomerase activity"/>
    <property type="evidence" value="ECO:0007669"/>
    <property type="project" value="UniProtKB-KW"/>
</dbReference>
<keyword evidence="2" id="KW-1003">Cell membrane</keyword>
<evidence type="ECO:0000256" key="4">
    <source>
        <dbReference type="ARBA" id="ARBA00022692"/>
    </source>
</evidence>
<feature type="domain" description="PpiC" evidence="13">
    <location>
        <begin position="264"/>
        <end position="365"/>
    </location>
</feature>
<keyword evidence="7" id="KW-0143">Chaperone</keyword>
<comment type="subcellular location">
    <subcellularLocation>
        <location evidence="1">Cell inner membrane</location>
        <topology evidence="1">Single-pass type II membrane protein</topology>
        <orientation evidence="1">Periplasmic side</orientation>
    </subcellularLocation>
</comment>
<proteinExistence type="inferred from homology"/>
<evidence type="ECO:0000256" key="7">
    <source>
        <dbReference type="ARBA" id="ARBA00023186"/>
    </source>
</evidence>
<dbReference type="PANTHER" id="PTHR47529">
    <property type="entry name" value="PEPTIDYL-PROLYL CIS-TRANS ISOMERASE D"/>
    <property type="match status" value="1"/>
</dbReference>
<evidence type="ECO:0000256" key="6">
    <source>
        <dbReference type="ARBA" id="ARBA00023136"/>
    </source>
</evidence>
<dbReference type="Proteomes" id="UP000186469">
    <property type="component" value="Unassembled WGS sequence"/>
</dbReference>
<evidence type="ECO:0000313" key="15">
    <source>
        <dbReference type="Proteomes" id="UP000186469"/>
    </source>
</evidence>
<keyword evidence="11" id="KW-0697">Rotamase</keyword>
<dbReference type="GO" id="GO:0005886">
    <property type="term" value="C:plasma membrane"/>
    <property type="evidence" value="ECO:0007669"/>
    <property type="project" value="UniProtKB-SubCell"/>
</dbReference>
<keyword evidence="6 12" id="KW-0472">Membrane</keyword>
<keyword evidence="4 12" id="KW-0812">Transmembrane</keyword>
<dbReference type="Gene3D" id="3.10.50.40">
    <property type="match status" value="1"/>
</dbReference>
<keyword evidence="15" id="KW-1185">Reference proteome</keyword>
<dbReference type="SUPFAM" id="SSF54534">
    <property type="entry name" value="FKBP-like"/>
    <property type="match status" value="1"/>
</dbReference>
<dbReference type="InterPro" id="IPR046357">
    <property type="entry name" value="PPIase_dom_sf"/>
</dbReference>
<name>A0A1M7SFN8_9BACT</name>
<dbReference type="STRING" id="1121455.SAMN02745728_00884"/>
<dbReference type="Pfam" id="PF13616">
    <property type="entry name" value="Rotamase_3"/>
    <property type="match status" value="1"/>
</dbReference>
<evidence type="ECO:0000256" key="11">
    <source>
        <dbReference type="PROSITE-ProRule" id="PRU00278"/>
    </source>
</evidence>
<evidence type="ECO:0000313" key="14">
    <source>
        <dbReference type="EMBL" id="SHN57240.1"/>
    </source>
</evidence>
<evidence type="ECO:0000256" key="3">
    <source>
        <dbReference type="ARBA" id="ARBA00022519"/>
    </source>
</evidence>
<evidence type="ECO:0000259" key="13">
    <source>
        <dbReference type="PROSITE" id="PS50198"/>
    </source>
</evidence>
<dbReference type="EMBL" id="FRDI01000003">
    <property type="protein sequence ID" value="SHN57240.1"/>
    <property type="molecule type" value="Genomic_DNA"/>
</dbReference>
<feature type="transmembrane region" description="Helical" evidence="12">
    <location>
        <begin position="12"/>
        <end position="31"/>
    </location>
</feature>
<dbReference type="Gene3D" id="1.10.4030.10">
    <property type="entry name" value="Porin chaperone SurA, peptide-binding domain"/>
    <property type="match status" value="1"/>
</dbReference>
<dbReference type="Gene3D" id="6.10.140.970">
    <property type="match status" value="1"/>
</dbReference>
<dbReference type="InterPro" id="IPR000297">
    <property type="entry name" value="PPIase_PpiC"/>
</dbReference>
<dbReference type="PROSITE" id="PS01096">
    <property type="entry name" value="PPIC_PPIASE_1"/>
    <property type="match status" value="1"/>
</dbReference>
<evidence type="ECO:0000256" key="9">
    <source>
        <dbReference type="ARBA" id="ARBA00040743"/>
    </source>
</evidence>
<dbReference type="Pfam" id="PF13624">
    <property type="entry name" value="SurA_N_3"/>
    <property type="match status" value="1"/>
</dbReference>